<keyword evidence="5" id="KW-1185">Reference proteome</keyword>
<reference evidence="5" key="1">
    <citation type="journal article" date="2019" name="Int. J. Syst. Evol. Microbiol.">
        <title>The Global Catalogue of Microorganisms (GCM) 10K type strain sequencing project: providing services to taxonomists for standard genome sequencing and annotation.</title>
        <authorList>
            <consortium name="The Broad Institute Genomics Platform"/>
            <consortium name="The Broad Institute Genome Sequencing Center for Infectious Disease"/>
            <person name="Wu L."/>
            <person name="Ma J."/>
        </authorList>
    </citation>
    <scope>NUCLEOTIDE SEQUENCE [LARGE SCALE GENOMIC DNA]</scope>
    <source>
        <strain evidence="5">JCM 18014</strain>
    </source>
</reference>
<dbReference type="SUPFAM" id="SSF55729">
    <property type="entry name" value="Acyl-CoA N-acyltransferases (Nat)"/>
    <property type="match status" value="1"/>
</dbReference>
<accession>A0ABP9KBP0</accession>
<dbReference type="EMBL" id="BAABHV010000010">
    <property type="protein sequence ID" value="GAA5053956.1"/>
    <property type="molecule type" value="Genomic_DNA"/>
</dbReference>
<name>A0ABP9KBP0_9SPHN</name>
<protein>
    <submittedName>
        <fullName evidence="4">N-acetyltransferase</fullName>
    </submittedName>
</protein>
<comment type="caution">
    <text evidence="4">The sequence shown here is derived from an EMBL/GenBank/DDBJ whole genome shotgun (WGS) entry which is preliminary data.</text>
</comment>
<feature type="domain" description="N-acetyltransferase" evidence="3">
    <location>
        <begin position="2"/>
        <end position="173"/>
    </location>
</feature>
<dbReference type="RefSeq" id="WP_346032621.1">
    <property type="nucleotide sequence ID" value="NZ_BAABHV010000010.1"/>
</dbReference>
<keyword evidence="2" id="KW-0012">Acyltransferase</keyword>
<sequence>MTILRDATPDDAEALARLGRDSFCHSFEHLYRPEDLQPFLREVYSPETVAQEIADPGIRHQLTQDAPGEPLSAFIKVKYESPYAEHSDARRPLCLGQLYTDPARTGEGLGAALMEWCLALARQRGCDAIQLSVYSENPGAQRFYQRYGFTKIADIGFWVGEQRDAEFLYELRL</sequence>
<dbReference type="Gene3D" id="3.40.630.30">
    <property type="match status" value="1"/>
</dbReference>
<gene>
    <name evidence="4" type="ORF">GCM10023208_16320</name>
</gene>
<dbReference type="InterPro" id="IPR000182">
    <property type="entry name" value="GNAT_dom"/>
</dbReference>
<organism evidence="4 5">
    <name type="scientific">Erythrobacter westpacificensis</name>
    <dbReference type="NCBI Taxonomy" id="1055231"/>
    <lineage>
        <taxon>Bacteria</taxon>
        <taxon>Pseudomonadati</taxon>
        <taxon>Pseudomonadota</taxon>
        <taxon>Alphaproteobacteria</taxon>
        <taxon>Sphingomonadales</taxon>
        <taxon>Erythrobacteraceae</taxon>
        <taxon>Erythrobacter/Porphyrobacter group</taxon>
        <taxon>Erythrobacter</taxon>
    </lineage>
</organism>
<evidence type="ECO:0000259" key="3">
    <source>
        <dbReference type="PROSITE" id="PS51186"/>
    </source>
</evidence>
<dbReference type="PANTHER" id="PTHR43877">
    <property type="entry name" value="AMINOALKYLPHOSPHONATE N-ACETYLTRANSFERASE-RELATED-RELATED"/>
    <property type="match status" value="1"/>
</dbReference>
<dbReference type="Proteomes" id="UP001500518">
    <property type="component" value="Unassembled WGS sequence"/>
</dbReference>
<dbReference type="Pfam" id="PF00583">
    <property type="entry name" value="Acetyltransf_1"/>
    <property type="match status" value="1"/>
</dbReference>
<dbReference type="PROSITE" id="PS51186">
    <property type="entry name" value="GNAT"/>
    <property type="match status" value="1"/>
</dbReference>
<evidence type="ECO:0000256" key="1">
    <source>
        <dbReference type="ARBA" id="ARBA00022679"/>
    </source>
</evidence>
<evidence type="ECO:0000256" key="2">
    <source>
        <dbReference type="ARBA" id="ARBA00023315"/>
    </source>
</evidence>
<evidence type="ECO:0000313" key="4">
    <source>
        <dbReference type="EMBL" id="GAA5053956.1"/>
    </source>
</evidence>
<dbReference type="InterPro" id="IPR016181">
    <property type="entry name" value="Acyl_CoA_acyltransferase"/>
</dbReference>
<dbReference type="CDD" id="cd04301">
    <property type="entry name" value="NAT_SF"/>
    <property type="match status" value="1"/>
</dbReference>
<proteinExistence type="predicted"/>
<keyword evidence="1" id="KW-0808">Transferase</keyword>
<evidence type="ECO:0000313" key="5">
    <source>
        <dbReference type="Proteomes" id="UP001500518"/>
    </source>
</evidence>
<dbReference type="InterPro" id="IPR050832">
    <property type="entry name" value="Bact_Acetyltransf"/>
</dbReference>